<dbReference type="STRING" id="413071.G9MJB5"/>
<dbReference type="InParanoid" id="G9MJB5"/>
<accession>G9MJB5</accession>
<evidence type="ECO:0000256" key="2">
    <source>
        <dbReference type="SAM" id="SignalP"/>
    </source>
</evidence>
<evidence type="ECO:0000313" key="3">
    <source>
        <dbReference type="EMBL" id="EHK25578.1"/>
    </source>
</evidence>
<sequence length="1029" mass="115667">MKPSFFLTTLRFFALGAAAPSPLHNSMRSKGGDKNSDNNSGPDLSKYNLTATLPIVYFPPPYTWPNYAPSLTIYLHAPQGWEFSNVSSTVPLMPILDTGSTGLMLDALDLNITNATLAKFEPGYQYLSSSTKLYRGAWIPFRLDFANPTGESANVTAEIPVLVVNETLLCSEYNNRWKSDCPPEKTTKHNLQPRGIQWWGIGFGRESDGQLQGTPDKNALLNIKTINGVDVSTSGNYRVGYSLRKNGVVVGLTEENTQDYTWTKLKKHKGFSKHPFDWRNVSGCVSIDGGSCETSNILVDTGNTRSYLSTTDRLVHLVPSNTSSTAKVLEAGQNVLVRFGSEVGYEGVQYNFTIGNKSTLEPDEVRTKLVKKGREEKINTGVYFYREWESAFDADEGWWGVNLFLDLAISTPHFDTVLLRLCGVNPIGISNCKGQVRYQNTKFRAQAKPNNINISTASSLLTMDTPLVELNQVLHPAEVPSEVPHLDRLPTELVELICSWILAHKKTFSETVSQPRDDKWLWEFTPCSRTLASLSLASKRYRQIAHPYLYSQISIGESDNTWLPRFVSLLCRKPDLGLLIKEIDIQCLPKAFSVEPDSMGPMFNDVASRFSLAPLSSWSPEDCAEKCSPKHRPCDHFKRLLTLLAFLAPNVKRWRMVPPNIFHFEELVQVTEQAFTRSMPSPSNPRALKSLQHLWVPGAQPFPYATDFFALEIALQLLGWLVPSLQKLWLRNASLYHPLPARIKLDNLKEIVIDFGLLTEGGLFSLTRACKVLESFCFCSGGNSPAFPDGWGRAALQQTPPSEFLPEHIVPAFSHLKRTLRILSINRWNGARGGADHNIDLTRENERIYAAWPAWRREGTDSLLGSLKDFRVLETLILDSTCLFHYNIDDNPPPNAPVDHLTKRLPRSLRRLILPGAPPQMVPALHALASSAASGEFPYLRLVQITSNERDVRKRETSWRKYGGPRSLRDEYSTFINIDEWKSLRERFSAARVRLFHINSGNTRCFARELLENAGFVRPESEISSILLS</sequence>
<dbReference type="RefSeq" id="XP_013959783.1">
    <property type="nucleotide sequence ID" value="XM_014104308.1"/>
</dbReference>
<feature type="region of interest" description="Disordered" evidence="1">
    <location>
        <begin position="24"/>
        <end position="43"/>
    </location>
</feature>
<dbReference type="eggNOG" id="ENOG502R8GK">
    <property type="taxonomic scope" value="Eukaryota"/>
</dbReference>
<reference evidence="3 4" key="1">
    <citation type="journal article" date="2011" name="Genome Biol.">
        <title>Comparative genome sequence analysis underscores mycoparasitism as the ancestral life style of Trichoderma.</title>
        <authorList>
            <person name="Kubicek C.P."/>
            <person name="Herrera-Estrella A."/>
            <person name="Seidl-Seiboth V."/>
            <person name="Martinez D.A."/>
            <person name="Druzhinina I.S."/>
            <person name="Thon M."/>
            <person name="Zeilinger S."/>
            <person name="Casas-Flores S."/>
            <person name="Horwitz B.A."/>
            <person name="Mukherjee P.K."/>
            <person name="Mukherjee M."/>
            <person name="Kredics L."/>
            <person name="Alcaraz L.D."/>
            <person name="Aerts A."/>
            <person name="Antal Z."/>
            <person name="Atanasova L."/>
            <person name="Cervantes-Badillo M.G."/>
            <person name="Challacombe J."/>
            <person name="Chertkov O."/>
            <person name="McCluskey K."/>
            <person name="Coulpier F."/>
            <person name="Deshpande N."/>
            <person name="von Doehren H."/>
            <person name="Ebbole D.J."/>
            <person name="Esquivel-Naranjo E.U."/>
            <person name="Fekete E."/>
            <person name="Flipphi M."/>
            <person name="Glaser F."/>
            <person name="Gomez-Rodriguez E.Y."/>
            <person name="Gruber S."/>
            <person name="Han C."/>
            <person name="Henrissat B."/>
            <person name="Hermosa R."/>
            <person name="Hernandez-Onate M."/>
            <person name="Karaffa L."/>
            <person name="Kosti I."/>
            <person name="Le Crom S."/>
            <person name="Lindquist E."/>
            <person name="Lucas S."/>
            <person name="Luebeck M."/>
            <person name="Luebeck P.S."/>
            <person name="Margeot A."/>
            <person name="Metz B."/>
            <person name="Misra M."/>
            <person name="Nevalainen H."/>
            <person name="Omann M."/>
            <person name="Packer N."/>
            <person name="Perrone G."/>
            <person name="Uresti-Rivera E.E."/>
            <person name="Salamov A."/>
            <person name="Schmoll M."/>
            <person name="Seiboth B."/>
            <person name="Shapiro H."/>
            <person name="Sukno S."/>
            <person name="Tamayo-Ramos J.A."/>
            <person name="Tisch D."/>
            <person name="Wiest A."/>
            <person name="Wilkinson H.H."/>
            <person name="Zhang M."/>
            <person name="Coutinho P.M."/>
            <person name="Kenerley C.M."/>
            <person name="Monte E."/>
            <person name="Baker S.E."/>
            <person name="Grigoriev I.V."/>
        </authorList>
    </citation>
    <scope>NUCLEOTIDE SEQUENCE [LARGE SCALE GENOMIC DNA]</scope>
    <source>
        <strain evidence="4">Gv29-8 / FGSC 10586</strain>
    </source>
</reference>
<name>G9MJB5_HYPVG</name>
<keyword evidence="4" id="KW-1185">Reference proteome</keyword>
<protein>
    <recommendedName>
        <fullName evidence="5">F-box domain-containing protein</fullName>
    </recommendedName>
</protein>
<proteinExistence type="predicted"/>
<gene>
    <name evidence="3" type="ORF">TRIVIDRAFT_62250</name>
</gene>
<feature type="signal peptide" evidence="2">
    <location>
        <begin position="1"/>
        <end position="18"/>
    </location>
</feature>
<dbReference type="EMBL" id="ABDF02000003">
    <property type="protein sequence ID" value="EHK25578.1"/>
    <property type="molecule type" value="Genomic_DNA"/>
</dbReference>
<evidence type="ECO:0000256" key="1">
    <source>
        <dbReference type="SAM" id="MobiDB-lite"/>
    </source>
</evidence>
<dbReference type="VEuPathDB" id="FungiDB:TRIVIDRAFT_62250"/>
<dbReference type="GeneID" id="25796324"/>
<evidence type="ECO:0000313" key="4">
    <source>
        <dbReference type="Proteomes" id="UP000007115"/>
    </source>
</evidence>
<feature type="chain" id="PRO_5003523434" description="F-box domain-containing protein" evidence="2">
    <location>
        <begin position="19"/>
        <end position="1029"/>
    </location>
</feature>
<organism evidence="3 4">
    <name type="scientific">Hypocrea virens (strain Gv29-8 / FGSC 10586)</name>
    <name type="common">Gliocladium virens</name>
    <name type="synonym">Trichoderma virens</name>
    <dbReference type="NCBI Taxonomy" id="413071"/>
    <lineage>
        <taxon>Eukaryota</taxon>
        <taxon>Fungi</taxon>
        <taxon>Dikarya</taxon>
        <taxon>Ascomycota</taxon>
        <taxon>Pezizomycotina</taxon>
        <taxon>Sordariomycetes</taxon>
        <taxon>Hypocreomycetidae</taxon>
        <taxon>Hypocreales</taxon>
        <taxon>Hypocreaceae</taxon>
        <taxon>Trichoderma</taxon>
    </lineage>
</organism>
<dbReference type="OrthoDB" id="5291209at2759"/>
<dbReference type="HOGENOM" id="CLU_294576_0_0_1"/>
<keyword evidence="2" id="KW-0732">Signal</keyword>
<evidence type="ECO:0008006" key="5">
    <source>
        <dbReference type="Google" id="ProtNLM"/>
    </source>
</evidence>
<comment type="caution">
    <text evidence="3">The sequence shown here is derived from an EMBL/GenBank/DDBJ whole genome shotgun (WGS) entry which is preliminary data.</text>
</comment>
<dbReference type="AlphaFoldDB" id="G9MJB5"/>
<dbReference type="Proteomes" id="UP000007115">
    <property type="component" value="Unassembled WGS sequence"/>
</dbReference>